<reference evidence="5" key="1">
    <citation type="submission" date="2020-09" db="EMBL/GenBank/DDBJ databases">
        <title>Comparative genome analyses of four rice-infecting Rhizoctonia solani isolates reveal extensive enrichment of homogalacturonan modification genes.</title>
        <authorList>
            <person name="Lee D.-Y."/>
            <person name="Jeon J."/>
            <person name="Kim K.-T."/>
            <person name="Cheong K."/>
            <person name="Song H."/>
            <person name="Choi G."/>
            <person name="Ko J."/>
            <person name="Opiyo S.O."/>
            <person name="Zuo S."/>
            <person name="Madhav S."/>
            <person name="Lee Y.-H."/>
            <person name="Wang G.-L."/>
        </authorList>
    </citation>
    <scope>NUCLEOTIDE SEQUENCE</scope>
    <source>
        <strain evidence="5">AG1-IA YN-7</strain>
    </source>
</reference>
<feature type="repeat" description="WD" evidence="3">
    <location>
        <begin position="1170"/>
        <end position="1211"/>
    </location>
</feature>
<dbReference type="EMBL" id="JACYCC010000277">
    <property type="protein sequence ID" value="KAF8670171.1"/>
    <property type="molecule type" value="Genomic_DNA"/>
</dbReference>
<name>A0A8H7H3I1_9AGAM</name>
<dbReference type="InterPro" id="IPR036322">
    <property type="entry name" value="WD40_repeat_dom_sf"/>
</dbReference>
<dbReference type="PROSITE" id="PS00678">
    <property type="entry name" value="WD_REPEATS_1"/>
    <property type="match status" value="9"/>
</dbReference>
<feature type="repeat" description="WD" evidence="3">
    <location>
        <begin position="1212"/>
        <end position="1253"/>
    </location>
</feature>
<dbReference type="InterPro" id="IPR019775">
    <property type="entry name" value="WD40_repeat_CS"/>
</dbReference>
<keyword evidence="2" id="KW-0677">Repeat</keyword>
<dbReference type="SUPFAM" id="SSF52540">
    <property type="entry name" value="P-loop containing nucleoside triphosphate hydrolases"/>
    <property type="match status" value="1"/>
</dbReference>
<dbReference type="PROSITE" id="PS50082">
    <property type="entry name" value="WD_REPEATS_2"/>
    <property type="match status" value="12"/>
</dbReference>
<dbReference type="Gene3D" id="2.130.10.10">
    <property type="entry name" value="YVTN repeat-like/Quinoprotein amine dehydrogenase"/>
    <property type="match status" value="7"/>
</dbReference>
<dbReference type="Pfam" id="PF24883">
    <property type="entry name" value="NPHP3_N"/>
    <property type="match status" value="1"/>
</dbReference>
<feature type="repeat" description="WD" evidence="3">
    <location>
        <begin position="1039"/>
        <end position="1080"/>
    </location>
</feature>
<dbReference type="InterPro" id="IPR053299">
    <property type="entry name" value="ASTRA_WD_repeat"/>
</dbReference>
<dbReference type="SUPFAM" id="SSF50978">
    <property type="entry name" value="WD40 repeat-like"/>
    <property type="match status" value="2"/>
</dbReference>
<feature type="repeat" description="WD" evidence="3">
    <location>
        <begin position="1084"/>
        <end position="1125"/>
    </location>
</feature>
<feature type="domain" description="NACHT" evidence="4">
    <location>
        <begin position="246"/>
        <end position="389"/>
    </location>
</feature>
<dbReference type="PROSITE" id="PS50294">
    <property type="entry name" value="WD_REPEATS_REGION"/>
    <property type="match status" value="10"/>
</dbReference>
<evidence type="ECO:0000313" key="5">
    <source>
        <dbReference type="EMBL" id="KAF8670171.1"/>
    </source>
</evidence>
<feature type="repeat" description="WD" evidence="3">
    <location>
        <begin position="910"/>
        <end position="951"/>
    </location>
</feature>
<evidence type="ECO:0000313" key="6">
    <source>
        <dbReference type="Proteomes" id="UP000650582"/>
    </source>
</evidence>
<evidence type="ECO:0000256" key="2">
    <source>
        <dbReference type="ARBA" id="ARBA00022737"/>
    </source>
</evidence>
<feature type="repeat" description="WD" evidence="3">
    <location>
        <begin position="1255"/>
        <end position="1296"/>
    </location>
</feature>
<dbReference type="CDD" id="cd00200">
    <property type="entry name" value="WD40"/>
    <property type="match status" value="2"/>
</dbReference>
<dbReference type="Proteomes" id="UP000650582">
    <property type="component" value="Unassembled WGS sequence"/>
</dbReference>
<feature type="repeat" description="WD" evidence="3">
    <location>
        <begin position="1301"/>
        <end position="1342"/>
    </location>
</feature>
<feature type="repeat" description="WD" evidence="3">
    <location>
        <begin position="996"/>
        <end position="1037"/>
    </location>
</feature>
<evidence type="ECO:0000256" key="1">
    <source>
        <dbReference type="ARBA" id="ARBA00022574"/>
    </source>
</evidence>
<dbReference type="SMART" id="SM00320">
    <property type="entry name" value="WD40"/>
    <property type="match status" value="13"/>
</dbReference>
<dbReference type="InterPro" id="IPR020472">
    <property type="entry name" value="WD40_PAC1"/>
</dbReference>
<sequence length="1472" mass="161789">MAETTSKPFMMQLREALARSKSRWKRRVQLRWNEPGSVPNTTTMEQAGEGDLDSWPLIRASLDALESSADWFGPLKVAIGPLIECVEIYERECDGLKEQYKLRKKLNVIMKDLTELKKHPAGFAMTGSIQCIIRDIQEEAEAINGENRKAMSTGRRLRGIMEGTGEILECYNRIDEHLRRLVLNVNLSIMNTIYEEAKESRLTKILSAESAFYDSGGVKRGGCAPGTREPQIKMLIEWASNPDSGRTCWMNGMAGTGKTTIAYTVCKMLGSQLGASFFCSRAISECRQVKSIIPCIAYQFARFSIPFSGALIKVMMADPDVHRRSLKQQYEKLIFEPLVEVKESLPADVIVVIDALDECEDSDSVGQILDLLLSPDYKLPIRYLVSSRPEKEICARMAARTNGSGDTPLVLHDLQSDIVEADIKRYMQLELKDVPLTNEQWSNVLKQCGVLFIYASTMCRFIKQGHVTDTLNEALDTITNSSYIQMEDEQSIDSLYSTILTNAFKRSGMSRSNTERMKAVLGSVICAVEPMNREVIVSLLRLNSLQHLDSLLQPLRSVLNISEESGLVATLHASFPDYLLSHDRSGDFWCDPESRHASLAEACLQAIEASEPKINICGLPSSCLLDSEVEGLNERVQRAISPGLAYACQHWSTHLYRGGYRSALVDRVRTFFFDNLLLWMEVVNLLKKIRHGTSIIQQAERWCTKHTIPEDVSKIAHDAVQFVSIYANHPTSESTPHIYISMIPFWPASRPVSTTYKPRTTGLVKPQGTAISQRTLSLLATWKVSGRSVESMGLSADGTRLAVPTKGSIDVLDTSTGGVMFSLTSKLSRRVNYVAMSPDGTQVAFDGADSSLQLWNVSKDDATTELLSSTGSYISSVAFSSNASHVACGLENGDIYICSLRTAEPPLGPLKRHNNRVSSVTFSPDCLHLASGSWDNTVRIWDVQTGHSIGQPFTGHTEWVTSVSYSPDGSRLVSASLDYTIRVWDIRAAQTVLGPLQAHSSVATSATFSPNAAFIASASWDKTIRLYDALTGSTVLGPLQAHTGSVNWVIFSPDGSRLFSCSNDGTVRMWNVQDAAVLNALPPATGPSGEMYSIRYSRSGLRVVSGSDDGVVHVWNAETGKLVLGPLSGHDDSVWSVDYSPSGRYIASASRDCTLRIWDADTSQDVHGPMEGHDNSVNCVRFSPDESTIVSGSSDGTVRLWDVKTGQCMMQLFRGDSRVWSVGFSPDGQHVVSGSHDGTIRVIDRRTGDTVVGPVHGHSDIVRSVEFSPNGMQIVSGSHDKSVRVWDAQTGQQVVVCGEDGVSHDSVVTSVGFSPNGLYIVSGSWDNTVRVWDAQTGKMLLGQLRRHASAIGCVQFSPDSSHVVSCSDDGTIRFWDVSSCAMKSQTQEEMAGGESQTADPGQDHIKVLDSWTLDDEGWAVESGNRRLVWVPSDLRVLLAIPPNDLTISDQGDMRLDFHGAINGEMWASCFRV</sequence>
<proteinExistence type="predicted"/>
<feature type="repeat" description="WD" evidence="3">
    <location>
        <begin position="824"/>
        <end position="865"/>
    </location>
</feature>
<accession>A0A8H7H3I1</accession>
<evidence type="ECO:0000256" key="3">
    <source>
        <dbReference type="PROSITE-ProRule" id="PRU00221"/>
    </source>
</evidence>
<dbReference type="InterPro" id="IPR007111">
    <property type="entry name" value="NACHT_NTPase"/>
</dbReference>
<protein>
    <submittedName>
        <fullName evidence="5">WD domain, G-beta repeat</fullName>
    </submittedName>
</protein>
<evidence type="ECO:0000259" key="4">
    <source>
        <dbReference type="PROSITE" id="PS50837"/>
    </source>
</evidence>
<keyword evidence="1 3" id="KW-0853">WD repeat</keyword>
<feature type="repeat" description="WD" evidence="3">
    <location>
        <begin position="953"/>
        <end position="994"/>
    </location>
</feature>
<dbReference type="InterPro" id="IPR015943">
    <property type="entry name" value="WD40/YVTN_repeat-like_dom_sf"/>
</dbReference>
<dbReference type="PANTHER" id="PTHR44156">
    <property type="entry name" value="SUPERNUMERARY LIMBS, ISOFORM B-RELATED"/>
    <property type="match status" value="1"/>
</dbReference>
<dbReference type="Pfam" id="PF00400">
    <property type="entry name" value="WD40"/>
    <property type="match status" value="11"/>
</dbReference>
<comment type="caution">
    <text evidence="5">The sequence shown here is derived from an EMBL/GenBank/DDBJ whole genome shotgun (WGS) entry which is preliminary data.</text>
</comment>
<dbReference type="InterPro" id="IPR027417">
    <property type="entry name" value="P-loop_NTPase"/>
</dbReference>
<dbReference type="PRINTS" id="PR00320">
    <property type="entry name" value="GPROTEINBRPT"/>
</dbReference>
<gene>
    <name evidence="5" type="ORF">RHS04_08656</name>
</gene>
<dbReference type="Gene3D" id="3.40.50.300">
    <property type="entry name" value="P-loop containing nucleotide triphosphate hydrolases"/>
    <property type="match status" value="1"/>
</dbReference>
<feature type="repeat" description="WD" evidence="3">
    <location>
        <begin position="1344"/>
        <end position="1379"/>
    </location>
</feature>
<dbReference type="InterPro" id="IPR001680">
    <property type="entry name" value="WD40_rpt"/>
</dbReference>
<feature type="repeat" description="WD" evidence="3">
    <location>
        <begin position="1127"/>
        <end position="1168"/>
    </location>
</feature>
<organism evidence="5 6">
    <name type="scientific">Rhizoctonia solani</name>
    <dbReference type="NCBI Taxonomy" id="456999"/>
    <lineage>
        <taxon>Eukaryota</taxon>
        <taxon>Fungi</taxon>
        <taxon>Dikarya</taxon>
        <taxon>Basidiomycota</taxon>
        <taxon>Agaricomycotina</taxon>
        <taxon>Agaricomycetes</taxon>
        <taxon>Cantharellales</taxon>
        <taxon>Ceratobasidiaceae</taxon>
        <taxon>Rhizoctonia</taxon>
    </lineage>
</organism>
<dbReference type="InterPro" id="IPR056884">
    <property type="entry name" value="NPHP3-like_N"/>
</dbReference>
<dbReference type="PROSITE" id="PS50837">
    <property type="entry name" value="NACHT"/>
    <property type="match status" value="1"/>
</dbReference>